<name>A0AA40G6Q7_9HYME</name>
<proteinExistence type="predicted"/>
<accession>A0AA40G6Q7</accession>
<keyword evidence="2" id="KW-1185">Reference proteome</keyword>
<sequence>MKPYLLMAVKSSNQEDFDRLTENRSTGFLEVQFGIVPLRYNFRAYRQKYRKFLAFVPPEIGIVNILGTSQTRPRFC</sequence>
<reference evidence="1" key="1">
    <citation type="submission" date="2021-10" db="EMBL/GenBank/DDBJ databases">
        <title>Melipona bicolor Genome sequencing and assembly.</title>
        <authorList>
            <person name="Araujo N.S."/>
            <person name="Arias M.C."/>
        </authorList>
    </citation>
    <scope>NUCLEOTIDE SEQUENCE</scope>
    <source>
        <strain evidence="1">USP_2M_L1-L4_2017</strain>
        <tissue evidence="1">Whole body</tissue>
    </source>
</reference>
<dbReference type="EMBL" id="JAHYIQ010000005">
    <property type="protein sequence ID" value="KAK1132107.1"/>
    <property type="molecule type" value="Genomic_DNA"/>
</dbReference>
<comment type="caution">
    <text evidence="1">The sequence shown here is derived from an EMBL/GenBank/DDBJ whole genome shotgun (WGS) entry which is preliminary data.</text>
</comment>
<protein>
    <submittedName>
        <fullName evidence="1">Uncharacterized protein</fullName>
    </submittedName>
</protein>
<dbReference type="Proteomes" id="UP001177670">
    <property type="component" value="Unassembled WGS sequence"/>
</dbReference>
<organism evidence="1 2">
    <name type="scientific">Melipona bicolor</name>
    <dbReference type="NCBI Taxonomy" id="60889"/>
    <lineage>
        <taxon>Eukaryota</taxon>
        <taxon>Metazoa</taxon>
        <taxon>Ecdysozoa</taxon>
        <taxon>Arthropoda</taxon>
        <taxon>Hexapoda</taxon>
        <taxon>Insecta</taxon>
        <taxon>Pterygota</taxon>
        <taxon>Neoptera</taxon>
        <taxon>Endopterygota</taxon>
        <taxon>Hymenoptera</taxon>
        <taxon>Apocrita</taxon>
        <taxon>Aculeata</taxon>
        <taxon>Apoidea</taxon>
        <taxon>Anthophila</taxon>
        <taxon>Apidae</taxon>
        <taxon>Melipona</taxon>
    </lineage>
</organism>
<evidence type="ECO:0000313" key="2">
    <source>
        <dbReference type="Proteomes" id="UP001177670"/>
    </source>
</evidence>
<gene>
    <name evidence="1" type="ORF">K0M31_016244</name>
</gene>
<dbReference type="AlphaFoldDB" id="A0AA40G6Q7"/>
<evidence type="ECO:0000313" key="1">
    <source>
        <dbReference type="EMBL" id="KAK1132107.1"/>
    </source>
</evidence>